<name>A0ABP0M6D6_9DINO</name>
<keyword evidence="2" id="KW-1185">Reference proteome</keyword>
<evidence type="ECO:0000313" key="2">
    <source>
        <dbReference type="Proteomes" id="UP001642464"/>
    </source>
</evidence>
<reference evidence="1 2" key="1">
    <citation type="submission" date="2024-02" db="EMBL/GenBank/DDBJ databases">
        <authorList>
            <person name="Chen Y."/>
            <person name="Shah S."/>
            <person name="Dougan E. K."/>
            <person name="Thang M."/>
            <person name="Chan C."/>
        </authorList>
    </citation>
    <scope>NUCLEOTIDE SEQUENCE [LARGE SCALE GENOMIC DNA]</scope>
</reference>
<dbReference type="EMBL" id="CAXAMM010020003">
    <property type="protein sequence ID" value="CAK9047055.1"/>
    <property type="molecule type" value="Genomic_DNA"/>
</dbReference>
<protein>
    <submittedName>
        <fullName evidence="1">Uncharacterized protein</fullName>
    </submittedName>
</protein>
<gene>
    <name evidence="1" type="ORF">SCF082_LOCUS26420</name>
</gene>
<accession>A0ABP0M6D6</accession>
<organism evidence="1 2">
    <name type="scientific">Durusdinium trenchii</name>
    <dbReference type="NCBI Taxonomy" id="1381693"/>
    <lineage>
        <taxon>Eukaryota</taxon>
        <taxon>Sar</taxon>
        <taxon>Alveolata</taxon>
        <taxon>Dinophyceae</taxon>
        <taxon>Suessiales</taxon>
        <taxon>Symbiodiniaceae</taxon>
        <taxon>Durusdinium</taxon>
    </lineage>
</organism>
<proteinExistence type="predicted"/>
<dbReference type="Proteomes" id="UP001642464">
    <property type="component" value="Unassembled WGS sequence"/>
</dbReference>
<sequence length="133" mass="14822">MSHCRRHLHQTRAQAWNVAHPGRSPLCHLHFAITERSESKCSSEAERRFLPASGTLLWSRSITGFGFGAIRAIESLGMLASTMMAQRRELKRRELAAIVMTGSRPGRQVLRCAAHCEMLCGVRTWSSRSCTGA</sequence>
<comment type="caution">
    <text evidence="1">The sequence shown here is derived from an EMBL/GenBank/DDBJ whole genome shotgun (WGS) entry which is preliminary data.</text>
</comment>
<evidence type="ECO:0000313" key="1">
    <source>
        <dbReference type="EMBL" id="CAK9047055.1"/>
    </source>
</evidence>